<organism evidence="2 3">
    <name type="scientific">Folsomia candida</name>
    <name type="common">Springtail</name>
    <dbReference type="NCBI Taxonomy" id="158441"/>
    <lineage>
        <taxon>Eukaryota</taxon>
        <taxon>Metazoa</taxon>
        <taxon>Ecdysozoa</taxon>
        <taxon>Arthropoda</taxon>
        <taxon>Hexapoda</taxon>
        <taxon>Collembola</taxon>
        <taxon>Entomobryomorpha</taxon>
        <taxon>Isotomoidea</taxon>
        <taxon>Isotomidae</taxon>
        <taxon>Proisotominae</taxon>
        <taxon>Folsomia</taxon>
    </lineage>
</organism>
<reference evidence="2 3" key="1">
    <citation type="submission" date="2015-12" db="EMBL/GenBank/DDBJ databases">
        <title>The genome of Folsomia candida.</title>
        <authorList>
            <person name="Faddeeva A."/>
            <person name="Derks M.F."/>
            <person name="Anvar Y."/>
            <person name="Smit S."/>
            <person name="Van Straalen N."/>
            <person name="Roelofs D."/>
        </authorList>
    </citation>
    <scope>NUCLEOTIDE SEQUENCE [LARGE SCALE GENOMIC DNA]</scope>
    <source>
        <strain evidence="2 3">VU population</strain>
        <tissue evidence="2">Whole body</tissue>
    </source>
</reference>
<dbReference type="Proteomes" id="UP000198287">
    <property type="component" value="Unassembled WGS sequence"/>
</dbReference>
<protein>
    <submittedName>
        <fullName evidence="2">Uncharacterized protein</fullName>
    </submittedName>
</protein>
<keyword evidence="3" id="KW-1185">Reference proteome</keyword>
<evidence type="ECO:0000256" key="1">
    <source>
        <dbReference type="SAM" id="SignalP"/>
    </source>
</evidence>
<feature type="chain" id="PRO_5013121644" evidence="1">
    <location>
        <begin position="22"/>
        <end position="129"/>
    </location>
</feature>
<evidence type="ECO:0000313" key="3">
    <source>
        <dbReference type="Proteomes" id="UP000198287"/>
    </source>
</evidence>
<comment type="caution">
    <text evidence="2">The sequence shown here is derived from an EMBL/GenBank/DDBJ whole genome shotgun (WGS) entry which is preliminary data.</text>
</comment>
<dbReference type="EMBL" id="LNIX01000005">
    <property type="protein sequence ID" value="OXA54939.1"/>
    <property type="molecule type" value="Genomic_DNA"/>
</dbReference>
<proteinExistence type="predicted"/>
<accession>A0A226EBY5</accession>
<keyword evidence="1" id="KW-0732">Signal</keyword>
<feature type="signal peptide" evidence="1">
    <location>
        <begin position="1"/>
        <end position="21"/>
    </location>
</feature>
<name>A0A226EBY5_FOLCA</name>
<gene>
    <name evidence="2" type="ORF">Fcan01_10090</name>
</gene>
<dbReference type="AlphaFoldDB" id="A0A226EBY5"/>
<evidence type="ECO:0000313" key="2">
    <source>
        <dbReference type="EMBL" id="OXA54939.1"/>
    </source>
</evidence>
<sequence length="129" mass="14832">MMAKLVLLLLVSVLLVQNLHAAAFGKTRSFNKYLYKAQPFREEGIHPSWWKRASLADPADDEGDDEPNMISERASRPFGTCHPKNWWKVRDKICIPFICVMDDAARNEILLNDGDCVCMLPYFGCKIWQ</sequence>